<evidence type="ECO:0000256" key="5">
    <source>
        <dbReference type="ARBA" id="ARBA00052794"/>
    </source>
</evidence>
<proteinExistence type="predicted"/>
<comment type="catalytic activity">
    <reaction evidence="5">
        <text>D-beta-lysine + L-lysyl-[protein] + ATP = N(6)-((3R)-3,6-diaminohexanoyl)-L-lysyl-[protein] + AMP + diphosphate + H(+)</text>
        <dbReference type="Rhea" id="RHEA:83435"/>
        <dbReference type="Rhea" id="RHEA-COMP:9752"/>
        <dbReference type="Rhea" id="RHEA-COMP:20131"/>
        <dbReference type="ChEBI" id="CHEBI:15378"/>
        <dbReference type="ChEBI" id="CHEBI:29969"/>
        <dbReference type="ChEBI" id="CHEBI:30616"/>
        <dbReference type="ChEBI" id="CHEBI:33019"/>
        <dbReference type="ChEBI" id="CHEBI:84138"/>
        <dbReference type="ChEBI" id="CHEBI:156053"/>
        <dbReference type="ChEBI" id="CHEBI:456215"/>
    </reaction>
    <physiologicalReaction direction="left-to-right" evidence="5">
        <dbReference type="Rhea" id="RHEA:83436"/>
    </physiologicalReaction>
</comment>
<evidence type="ECO:0000256" key="2">
    <source>
        <dbReference type="ARBA" id="ARBA00022598"/>
    </source>
</evidence>
<dbReference type="InterPro" id="IPR004525">
    <property type="entry name" value="EpmA"/>
</dbReference>
<feature type="domain" description="Aminoacyl-transfer RNA synthetases class-II family profile" evidence="6">
    <location>
        <begin position="18"/>
        <end position="308"/>
    </location>
</feature>
<dbReference type="GO" id="GO:0004824">
    <property type="term" value="F:lysine-tRNA ligase activity"/>
    <property type="evidence" value="ECO:0007669"/>
    <property type="project" value="InterPro"/>
</dbReference>
<dbReference type="GO" id="GO:0000049">
    <property type="term" value="F:tRNA binding"/>
    <property type="evidence" value="ECO:0007669"/>
    <property type="project" value="TreeGrafter"/>
</dbReference>
<keyword evidence="4" id="KW-0067">ATP-binding</keyword>
<dbReference type="Gene3D" id="3.30.930.10">
    <property type="entry name" value="Bira Bifunctional Protein, Domain 2"/>
    <property type="match status" value="1"/>
</dbReference>
<dbReference type="FunFam" id="3.30.930.10:FF:000017">
    <property type="entry name" value="Elongation factor P--(R)-beta-lysine ligase"/>
    <property type="match status" value="1"/>
</dbReference>
<name>A0A1N7NNW9_9GAMM</name>
<gene>
    <name evidence="7" type="ORF">SAMN05421686_107158</name>
</gene>
<dbReference type="PROSITE" id="PS50862">
    <property type="entry name" value="AA_TRNA_LIGASE_II"/>
    <property type="match status" value="1"/>
</dbReference>
<keyword evidence="7" id="KW-0030">Aminoacyl-tRNA synthetase</keyword>
<dbReference type="Pfam" id="PF00152">
    <property type="entry name" value="tRNA-synt_2"/>
    <property type="match status" value="1"/>
</dbReference>
<dbReference type="Proteomes" id="UP000185639">
    <property type="component" value="Unassembled WGS sequence"/>
</dbReference>
<dbReference type="InterPro" id="IPR004364">
    <property type="entry name" value="Aa-tRNA-synt_II"/>
</dbReference>
<dbReference type="OrthoDB" id="9802326at2"/>
<evidence type="ECO:0000313" key="8">
    <source>
        <dbReference type="Proteomes" id="UP000185639"/>
    </source>
</evidence>
<dbReference type="NCBIfam" id="NF006828">
    <property type="entry name" value="PRK09350.1"/>
    <property type="match status" value="1"/>
</dbReference>
<evidence type="ECO:0000256" key="1">
    <source>
        <dbReference type="ARBA" id="ARBA00011738"/>
    </source>
</evidence>
<sequence>MPDTRWQPSCDRAALAARSAFYRTIREFFYARDVLEVDTPLLGNAPVSDPNIEPMQTREGRWLHTSPEYAMKRLLCAGSGDIWQLCKVFRAGEAGRRHNPEFSMLEWYRVSWSLDRLMDEVRDLVRALFQTRWAELPEVRMSYASALKQFAGIDVHKASDDDIAAVGISVAGQDLQLGRDGWLDIIMSHRVEPALSEETLVFIYDFPASQAALAKVSCDADGNPVAERFELFFNGTELANGYHELTDAEEQRRRFEKEADGRPLDEQLLSAIEQGLPECSGVAMGVDRLLMHLLQAEHISDVLSFDWPRA</sequence>
<dbReference type="RefSeq" id="WP_076516509.1">
    <property type="nucleotide sequence ID" value="NZ_FTOH01000007.1"/>
</dbReference>
<evidence type="ECO:0000259" key="6">
    <source>
        <dbReference type="PROSITE" id="PS50862"/>
    </source>
</evidence>
<dbReference type="GO" id="GO:0005829">
    <property type="term" value="C:cytosol"/>
    <property type="evidence" value="ECO:0007669"/>
    <property type="project" value="TreeGrafter"/>
</dbReference>
<evidence type="ECO:0000313" key="7">
    <source>
        <dbReference type="EMBL" id="SIT00026.1"/>
    </source>
</evidence>
<dbReference type="EMBL" id="FTOH01000007">
    <property type="protein sequence ID" value="SIT00026.1"/>
    <property type="molecule type" value="Genomic_DNA"/>
</dbReference>
<keyword evidence="3" id="KW-0547">Nucleotide-binding</keyword>
<evidence type="ECO:0000256" key="4">
    <source>
        <dbReference type="ARBA" id="ARBA00022840"/>
    </source>
</evidence>
<evidence type="ECO:0000256" key="3">
    <source>
        <dbReference type="ARBA" id="ARBA00022741"/>
    </source>
</evidence>
<dbReference type="InterPro" id="IPR006195">
    <property type="entry name" value="aa-tRNA-synth_II"/>
</dbReference>
<dbReference type="AlphaFoldDB" id="A0A1N7NNW9"/>
<keyword evidence="8" id="KW-1185">Reference proteome</keyword>
<dbReference type="PANTHER" id="PTHR42918">
    <property type="entry name" value="LYSYL-TRNA SYNTHETASE"/>
    <property type="match status" value="1"/>
</dbReference>
<dbReference type="SUPFAM" id="SSF55681">
    <property type="entry name" value="Class II aaRS and biotin synthetases"/>
    <property type="match status" value="1"/>
</dbReference>
<dbReference type="GO" id="GO:0006430">
    <property type="term" value="P:lysyl-tRNA aminoacylation"/>
    <property type="evidence" value="ECO:0007669"/>
    <property type="project" value="InterPro"/>
</dbReference>
<protein>
    <submittedName>
        <fullName evidence="7">Lysyl-tRNA synthetase, class 2</fullName>
    </submittedName>
</protein>
<dbReference type="InterPro" id="IPR018149">
    <property type="entry name" value="Lys-tRNA-synth_II_C"/>
</dbReference>
<dbReference type="PRINTS" id="PR00982">
    <property type="entry name" value="TRNASYNTHLYS"/>
</dbReference>
<accession>A0A1N7NNW9</accession>
<dbReference type="NCBIfam" id="TIGR00462">
    <property type="entry name" value="genX"/>
    <property type="match status" value="1"/>
</dbReference>
<reference evidence="8" key="1">
    <citation type="submission" date="2017-01" db="EMBL/GenBank/DDBJ databases">
        <authorList>
            <person name="Varghese N."/>
            <person name="Submissions S."/>
        </authorList>
    </citation>
    <scope>NUCLEOTIDE SEQUENCE [LARGE SCALE GENOMIC DNA]</scope>
    <source>
        <strain evidence="8">DSM 24913</strain>
    </source>
</reference>
<dbReference type="InterPro" id="IPR045864">
    <property type="entry name" value="aa-tRNA-synth_II/BPL/LPL"/>
</dbReference>
<organism evidence="7 8">
    <name type="scientific">Thalassolituus maritimus</name>
    <dbReference type="NCBI Taxonomy" id="484498"/>
    <lineage>
        <taxon>Bacteria</taxon>
        <taxon>Pseudomonadati</taxon>
        <taxon>Pseudomonadota</taxon>
        <taxon>Gammaproteobacteria</taxon>
        <taxon>Oceanospirillales</taxon>
        <taxon>Oceanospirillaceae</taxon>
        <taxon>Thalassolituus</taxon>
    </lineage>
</organism>
<keyword evidence="2" id="KW-0436">Ligase</keyword>
<comment type="subunit">
    <text evidence="1">Homodimer.</text>
</comment>
<dbReference type="STRING" id="484498.SAMN05421686_107158"/>
<dbReference type="PANTHER" id="PTHR42918:SF6">
    <property type="entry name" value="ELONGATION FACTOR P--(R)-BETA-LYSINE LIGASE"/>
    <property type="match status" value="1"/>
</dbReference>
<dbReference type="GO" id="GO:0005524">
    <property type="term" value="F:ATP binding"/>
    <property type="evidence" value="ECO:0007669"/>
    <property type="project" value="UniProtKB-KW"/>
</dbReference>